<keyword evidence="10 11" id="KW-0472">Membrane</keyword>
<evidence type="ECO:0000256" key="10">
    <source>
        <dbReference type="ARBA" id="ARBA00023136"/>
    </source>
</evidence>
<keyword evidence="13" id="KW-1185">Reference proteome</keyword>
<evidence type="ECO:0000256" key="3">
    <source>
        <dbReference type="ARBA" id="ARBA00014962"/>
    </source>
</evidence>
<dbReference type="EMBL" id="WWNE01000018">
    <property type="protein sequence ID" value="NBG67287.1"/>
    <property type="molecule type" value="Genomic_DNA"/>
</dbReference>
<evidence type="ECO:0000256" key="5">
    <source>
        <dbReference type="ARBA" id="ARBA00022475"/>
    </source>
</evidence>
<evidence type="ECO:0000256" key="8">
    <source>
        <dbReference type="ARBA" id="ARBA00022989"/>
    </source>
</evidence>
<protein>
    <recommendedName>
        <fullName evidence="3">Sec translocon accessory complex subunit YajC</fullName>
    </recommendedName>
</protein>
<dbReference type="AlphaFoldDB" id="A0A6N9NQB9"/>
<organism evidence="12 13">
    <name type="scientific">Acidiluteibacter ferrifornacis</name>
    <dbReference type="NCBI Taxonomy" id="2692424"/>
    <lineage>
        <taxon>Bacteria</taxon>
        <taxon>Pseudomonadati</taxon>
        <taxon>Bacteroidota</taxon>
        <taxon>Flavobacteriia</taxon>
        <taxon>Flavobacteriales</taxon>
        <taxon>Cryomorphaceae</taxon>
        <taxon>Acidiluteibacter</taxon>
    </lineage>
</organism>
<dbReference type="PANTHER" id="PTHR33909">
    <property type="entry name" value="SEC TRANSLOCON ACCESSORY COMPLEX SUBUNIT YAJC"/>
    <property type="match status" value="1"/>
</dbReference>
<evidence type="ECO:0000256" key="6">
    <source>
        <dbReference type="ARBA" id="ARBA00022692"/>
    </source>
</evidence>
<keyword evidence="7" id="KW-0653">Protein transport</keyword>
<keyword evidence="6 11" id="KW-0812">Transmembrane</keyword>
<feature type="transmembrane region" description="Helical" evidence="11">
    <location>
        <begin position="20"/>
        <end position="37"/>
    </location>
</feature>
<keyword evidence="9" id="KW-0811">Translocation</keyword>
<dbReference type="NCBIfam" id="TIGR00739">
    <property type="entry name" value="yajC"/>
    <property type="match status" value="1"/>
</dbReference>
<comment type="subcellular location">
    <subcellularLocation>
        <location evidence="1">Cell membrane</location>
        <topology evidence="1">Single-pass membrane protein</topology>
    </subcellularLocation>
</comment>
<reference evidence="12 13" key="1">
    <citation type="submission" date="2019-12" db="EMBL/GenBank/DDBJ databases">
        <authorList>
            <person name="Zhao J."/>
        </authorList>
    </citation>
    <scope>NUCLEOTIDE SEQUENCE [LARGE SCALE GENOMIC DNA]</scope>
    <source>
        <strain evidence="12 13">S-15</strain>
    </source>
</reference>
<dbReference type="SMART" id="SM01323">
    <property type="entry name" value="YajC"/>
    <property type="match status" value="1"/>
</dbReference>
<dbReference type="PRINTS" id="PR01853">
    <property type="entry name" value="YAJCTRNLCASE"/>
</dbReference>
<evidence type="ECO:0000256" key="11">
    <source>
        <dbReference type="SAM" id="Phobius"/>
    </source>
</evidence>
<keyword evidence="8 11" id="KW-1133">Transmembrane helix</keyword>
<comment type="caution">
    <text evidence="12">The sequence shown here is derived from an EMBL/GenBank/DDBJ whole genome shotgun (WGS) entry which is preliminary data.</text>
</comment>
<accession>A0A6N9NQB9</accession>
<dbReference type="GO" id="GO:0015031">
    <property type="term" value="P:protein transport"/>
    <property type="evidence" value="ECO:0007669"/>
    <property type="project" value="UniProtKB-KW"/>
</dbReference>
<evidence type="ECO:0000313" key="12">
    <source>
        <dbReference type="EMBL" id="NBG67287.1"/>
    </source>
</evidence>
<name>A0A6N9NQB9_9FLAO</name>
<dbReference type="GO" id="GO:0005886">
    <property type="term" value="C:plasma membrane"/>
    <property type="evidence" value="ECO:0007669"/>
    <property type="project" value="UniProtKB-SubCell"/>
</dbReference>
<keyword evidence="4" id="KW-0813">Transport</keyword>
<dbReference type="Pfam" id="PF02699">
    <property type="entry name" value="YajC"/>
    <property type="match status" value="1"/>
</dbReference>
<evidence type="ECO:0000313" key="13">
    <source>
        <dbReference type="Proteomes" id="UP000470771"/>
    </source>
</evidence>
<evidence type="ECO:0000256" key="4">
    <source>
        <dbReference type="ARBA" id="ARBA00022448"/>
    </source>
</evidence>
<dbReference type="RefSeq" id="WP_160634239.1">
    <property type="nucleotide sequence ID" value="NZ_WWNE01000018.1"/>
</dbReference>
<evidence type="ECO:0000256" key="7">
    <source>
        <dbReference type="ARBA" id="ARBA00022927"/>
    </source>
</evidence>
<keyword evidence="5" id="KW-1003">Cell membrane</keyword>
<evidence type="ECO:0000256" key="2">
    <source>
        <dbReference type="ARBA" id="ARBA00006742"/>
    </source>
</evidence>
<evidence type="ECO:0000256" key="9">
    <source>
        <dbReference type="ARBA" id="ARBA00023010"/>
    </source>
</evidence>
<proteinExistence type="inferred from homology"/>
<comment type="similarity">
    <text evidence="2">Belongs to the YajC family.</text>
</comment>
<gene>
    <name evidence="12" type="primary">yajC</name>
    <name evidence="12" type="ORF">GQN54_14255</name>
</gene>
<evidence type="ECO:0000256" key="1">
    <source>
        <dbReference type="ARBA" id="ARBA00004162"/>
    </source>
</evidence>
<dbReference type="InterPro" id="IPR003849">
    <property type="entry name" value="Preprotein_translocase_YajC"/>
</dbReference>
<dbReference type="Proteomes" id="UP000470771">
    <property type="component" value="Unassembled WGS sequence"/>
</dbReference>
<sequence length="107" mass="11803">MNLLTILLMSPAKEGENPIMSFLPLILIIIVFYFFMIRPQMKKQKEQRKFRENLAKGQEVVTIGGIHGKVAEIKETTIVVDAGNGLKLTIEKAAVSPDFSGVAMGAK</sequence>
<dbReference type="PANTHER" id="PTHR33909:SF1">
    <property type="entry name" value="SEC TRANSLOCON ACCESSORY COMPLEX SUBUNIT YAJC"/>
    <property type="match status" value="1"/>
</dbReference>